<name>R0KRG9_EXST2</name>
<dbReference type="RefSeq" id="XP_008021900.1">
    <property type="nucleotide sequence ID" value="XM_008023709.1"/>
</dbReference>
<accession>R0KRG9</accession>
<sequence length="125" mass="14059">MVTQLHQYRGIERLEVFARTGPAVNTVWNVDPWLEDSQPHALLFHEPGPLYSPYQRLIYPGFSLVLHQQLALCDSVSVTYVYLLDEKYEYEAAMAYDEPGHILCCSAAAALQTGLSAANRKENDG</sequence>
<reference evidence="1 2" key="1">
    <citation type="journal article" date="2012" name="PLoS Pathog.">
        <title>Diverse lifestyles and strategies of plant pathogenesis encoded in the genomes of eighteen Dothideomycetes fungi.</title>
        <authorList>
            <person name="Ohm R.A."/>
            <person name="Feau N."/>
            <person name="Henrissat B."/>
            <person name="Schoch C.L."/>
            <person name="Horwitz B.A."/>
            <person name="Barry K.W."/>
            <person name="Condon B.J."/>
            <person name="Copeland A.C."/>
            <person name="Dhillon B."/>
            <person name="Glaser F."/>
            <person name="Hesse C.N."/>
            <person name="Kosti I."/>
            <person name="LaButti K."/>
            <person name="Lindquist E.A."/>
            <person name="Lucas S."/>
            <person name="Salamov A.A."/>
            <person name="Bradshaw R.E."/>
            <person name="Ciuffetti L."/>
            <person name="Hamelin R.C."/>
            <person name="Kema G.H.J."/>
            <person name="Lawrence C."/>
            <person name="Scott J.A."/>
            <person name="Spatafora J.W."/>
            <person name="Turgeon B.G."/>
            <person name="de Wit P.J.G.M."/>
            <person name="Zhong S."/>
            <person name="Goodwin S.B."/>
            <person name="Grigoriev I.V."/>
        </authorList>
    </citation>
    <scope>NUCLEOTIDE SEQUENCE [LARGE SCALE GENOMIC DNA]</scope>
    <source>
        <strain evidence="2">28A</strain>
    </source>
</reference>
<dbReference type="Proteomes" id="UP000016935">
    <property type="component" value="Unassembled WGS sequence"/>
</dbReference>
<dbReference type="AlphaFoldDB" id="R0KRG9"/>
<keyword evidence="2" id="KW-1185">Reference proteome</keyword>
<protein>
    <submittedName>
        <fullName evidence="1">Uncharacterized protein</fullName>
    </submittedName>
</protein>
<dbReference type="HOGENOM" id="CLU_1994015_0_0_1"/>
<organism evidence="1 2">
    <name type="scientific">Exserohilum turcicum (strain 28A)</name>
    <name type="common">Northern leaf blight fungus</name>
    <name type="synonym">Setosphaeria turcica</name>
    <dbReference type="NCBI Taxonomy" id="671987"/>
    <lineage>
        <taxon>Eukaryota</taxon>
        <taxon>Fungi</taxon>
        <taxon>Dikarya</taxon>
        <taxon>Ascomycota</taxon>
        <taxon>Pezizomycotina</taxon>
        <taxon>Dothideomycetes</taxon>
        <taxon>Pleosporomycetidae</taxon>
        <taxon>Pleosporales</taxon>
        <taxon>Pleosporineae</taxon>
        <taxon>Pleosporaceae</taxon>
        <taxon>Exserohilum</taxon>
    </lineage>
</organism>
<evidence type="ECO:0000313" key="2">
    <source>
        <dbReference type="Proteomes" id="UP000016935"/>
    </source>
</evidence>
<reference evidence="1 2" key="2">
    <citation type="journal article" date="2013" name="PLoS Genet.">
        <title>Comparative genome structure, secondary metabolite, and effector coding capacity across Cochliobolus pathogens.</title>
        <authorList>
            <person name="Condon B.J."/>
            <person name="Leng Y."/>
            <person name="Wu D."/>
            <person name="Bushley K.E."/>
            <person name="Ohm R.A."/>
            <person name="Otillar R."/>
            <person name="Martin J."/>
            <person name="Schackwitz W."/>
            <person name="Grimwood J."/>
            <person name="MohdZainudin N."/>
            <person name="Xue C."/>
            <person name="Wang R."/>
            <person name="Manning V.A."/>
            <person name="Dhillon B."/>
            <person name="Tu Z.J."/>
            <person name="Steffenson B.J."/>
            <person name="Salamov A."/>
            <person name="Sun H."/>
            <person name="Lowry S."/>
            <person name="LaButti K."/>
            <person name="Han J."/>
            <person name="Copeland A."/>
            <person name="Lindquist E."/>
            <person name="Barry K."/>
            <person name="Schmutz J."/>
            <person name="Baker S.E."/>
            <person name="Ciuffetti L.M."/>
            <person name="Grigoriev I.V."/>
            <person name="Zhong S."/>
            <person name="Turgeon B.G."/>
        </authorList>
    </citation>
    <scope>NUCLEOTIDE SEQUENCE [LARGE SCALE GENOMIC DNA]</scope>
    <source>
        <strain evidence="2">28A</strain>
    </source>
</reference>
<gene>
    <name evidence="1" type="ORF">SETTUDRAFT_37049</name>
</gene>
<evidence type="ECO:0000313" key="1">
    <source>
        <dbReference type="EMBL" id="EOA90412.1"/>
    </source>
</evidence>
<dbReference type="EMBL" id="KB908493">
    <property type="protein sequence ID" value="EOA90412.1"/>
    <property type="molecule type" value="Genomic_DNA"/>
</dbReference>
<proteinExistence type="predicted"/>
<dbReference type="GeneID" id="19404205"/>